<feature type="repeat" description="PPR" evidence="2">
    <location>
        <begin position="407"/>
        <end position="441"/>
    </location>
</feature>
<dbReference type="PANTHER" id="PTHR24015:SF97">
    <property type="entry name" value="OS03G0235200 PROTEIN"/>
    <property type="match status" value="1"/>
</dbReference>
<evidence type="ECO:0000313" key="7">
    <source>
        <dbReference type="RefSeq" id="XP_052109510.1"/>
    </source>
</evidence>
<gene>
    <name evidence="4 5 6 7 8" type="primary">LOC107460802</name>
</gene>
<dbReference type="RefSeq" id="XP_015934688.1">
    <property type="nucleotide sequence ID" value="XM_016079202.3"/>
</dbReference>
<evidence type="ECO:0000313" key="6">
    <source>
        <dbReference type="RefSeq" id="XP_052109509.1"/>
    </source>
</evidence>
<dbReference type="Pfam" id="PF20431">
    <property type="entry name" value="E_motif"/>
    <property type="match status" value="1"/>
</dbReference>
<evidence type="ECO:0000256" key="2">
    <source>
        <dbReference type="PROSITE-ProRule" id="PRU00708"/>
    </source>
</evidence>
<dbReference type="SUPFAM" id="SSF48452">
    <property type="entry name" value="TPR-like"/>
    <property type="match status" value="1"/>
</dbReference>
<dbReference type="NCBIfam" id="TIGR00756">
    <property type="entry name" value="PPR"/>
    <property type="match status" value="5"/>
</dbReference>
<dbReference type="RefSeq" id="XP_052109510.1">
    <property type="nucleotide sequence ID" value="XM_052253550.1"/>
</dbReference>
<reference evidence="4 5" key="2">
    <citation type="submission" date="2025-04" db="UniProtKB">
        <authorList>
            <consortium name="RefSeq"/>
        </authorList>
    </citation>
    <scope>IDENTIFICATION</scope>
    <source>
        <tissue evidence="4 5">Whole plant</tissue>
    </source>
</reference>
<sequence>MDINRIQLALRSCGIFQSIKHAKSLHSCIIKLGFLNHVFLVNNMISVYAKCLHVYDARNLFDEMPHRNIVTWTTMLSAYTNSGSPHVALSLYNQMLQSETEEPNGFVYSAVLKACGLVGDVELGRFVHQHVAQAKMEFDTVLMNALLDMYVKCGSLKDAKRVFYETPLKNSTSWNTLILGHAKSGLVGDALKLFDQMPERDIVSWNSIVAGLASTGSPHALQFVARMHVLGFKLDEFTFPRALKICGHVGEIATGKQIHCYVIKSGFESCSYCISALIDMYSNCKLLDEAMLIFDQFFDNSFVVESLAIWNCMLSGYVVNGDYGKALSLIAHIHKTGAYFDSYTFSIALKVCMYFQNLRLISQVHSLVITSGYELDCVIGSILIDLYANQGNINIALRLFEKLPEKDVVAWSSVIAACARSGLDSLALSLFMNMTRMDLEIDHFILTVVLKVCSTLASQRIGKQIHANCLKKGYESEGVIATALIDMYSKCGDIDDALALFGCLSERDTMCWTGIIVGCAQNGRVDEAINLLHEMIESGEKPNEITILGALTACRHGGLVEEAWAIFDSVETDHGLKRCLGHYSCMVDLLGQAGRFEEALKLISDMPFKPDKTIWFSLLGACGTHKNQYLANVVAEHLRATFPEDASVYVMLSNVYATLGMWDSLSEAREALKKVGLKGAGKSWIEISS</sequence>
<reference evidence="3" key="1">
    <citation type="journal article" date="2016" name="Nat. Genet.">
        <title>The genome sequences of Arachis duranensis and Arachis ipaensis, the diploid ancestors of cultivated peanut.</title>
        <authorList>
            <person name="Bertioli D.J."/>
            <person name="Cannon S.B."/>
            <person name="Froenicke L."/>
            <person name="Huang G."/>
            <person name="Farmer A.D."/>
            <person name="Cannon E.K."/>
            <person name="Liu X."/>
            <person name="Gao D."/>
            <person name="Clevenger J."/>
            <person name="Dash S."/>
            <person name="Ren L."/>
            <person name="Moretzsohn M.C."/>
            <person name="Shirasawa K."/>
            <person name="Huang W."/>
            <person name="Vidigal B."/>
            <person name="Abernathy B."/>
            <person name="Chu Y."/>
            <person name="Niederhuth C.E."/>
            <person name="Umale P."/>
            <person name="Araujo A.C."/>
            <person name="Kozik A."/>
            <person name="Kim K.D."/>
            <person name="Burow M.D."/>
            <person name="Varshney R.K."/>
            <person name="Wang X."/>
            <person name="Zhang X."/>
            <person name="Barkley N."/>
            <person name="Guimaraes P.M."/>
            <person name="Isobe S."/>
            <person name="Guo B."/>
            <person name="Liao B."/>
            <person name="Stalker H.T."/>
            <person name="Schmitz R.J."/>
            <person name="Scheffler B.E."/>
            <person name="Leal-Bertioli S.C."/>
            <person name="Xun X."/>
            <person name="Jackson S.A."/>
            <person name="Michelmore R."/>
            <person name="Ozias-Akins P."/>
        </authorList>
    </citation>
    <scope>NUCLEOTIDE SEQUENCE [LARGE SCALE GENOMIC DNA]</scope>
    <source>
        <strain evidence="3">cv. V14167</strain>
    </source>
</reference>
<evidence type="ECO:0000313" key="4">
    <source>
        <dbReference type="RefSeq" id="XP_015934688.1"/>
    </source>
</evidence>
<name>A0A6P5MN17_ARADU</name>
<evidence type="ECO:0000313" key="3">
    <source>
        <dbReference type="Proteomes" id="UP000515211"/>
    </source>
</evidence>
<protein>
    <submittedName>
        <fullName evidence="4 5">Pentatricopeptide repeat-containing protein At4g08210</fullName>
    </submittedName>
</protein>
<dbReference type="Pfam" id="PF01535">
    <property type="entry name" value="PPR"/>
    <property type="match status" value="8"/>
</dbReference>
<evidence type="ECO:0000313" key="8">
    <source>
        <dbReference type="RefSeq" id="XP_052109512.1"/>
    </source>
</evidence>
<dbReference type="Proteomes" id="UP000515211">
    <property type="component" value="Chromosome 8"/>
</dbReference>
<dbReference type="InterPro" id="IPR002885">
    <property type="entry name" value="PPR_rpt"/>
</dbReference>
<dbReference type="AlphaFoldDB" id="A0A6P5MN17"/>
<dbReference type="GO" id="GO:0003723">
    <property type="term" value="F:RNA binding"/>
    <property type="evidence" value="ECO:0007669"/>
    <property type="project" value="InterPro"/>
</dbReference>
<dbReference type="FunFam" id="1.25.40.10:FF:000243">
    <property type="entry name" value="Pentatricopeptide repeat-containing protein chloroplastic"/>
    <property type="match status" value="1"/>
</dbReference>
<dbReference type="Gene3D" id="1.25.40.10">
    <property type="entry name" value="Tetratricopeptide repeat domain"/>
    <property type="match status" value="5"/>
</dbReference>
<evidence type="ECO:0000313" key="5">
    <source>
        <dbReference type="RefSeq" id="XP_052109508.1"/>
    </source>
</evidence>
<feature type="repeat" description="PPR" evidence="2">
    <location>
        <begin position="68"/>
        <end position="102"/>
    </location>
</feature>
<organism evidence="3 5">
    <name type="scientific">Arachis duranensis</name>
    <name type="common">Wild peanut</name>
    <dbReference type="NCBI Taxonomy" id="130453"/>
    <lineage>
        <taxon>Eukaryota</taxon>
        <taxon>Viridiplantae</taxon>
        <taxon>Streptophyta</taxon>
        <taxon>Embryophyta</taxon>
        <taxon>Tracheophyta</taxon>
        <taxon>Spermatophyta</taxon>
        <taxon>Magnoliopsida</taxon>
        <taxon>eudicotyledons</taxon>
        <taxon>Gunneridae</taxon>
        <taxon>Pentapetalae</taxon>
        <taxon>rosids</taxon>
        <taxon>fabids</taxon>
        <taxon>Fabales</taxon>
        <taxon>Fabaceae</taxon>
        <taxon>Papilionoideae</taxon>
        <taxon>50 kb inversion clade</taxon>
        <taxon>dalbergioids sensu lato</taxon>
        <taxon>Dalbergieae</taxon>
        <taxon>Pterocarpus clade</taxon>
        <taxon>Arachis</taxon>
    </lineage>
</organism>
<dbReference type="RefSeq" id="XP_052109512.1">
    <property type="nucleotide sequence ID" value="XM_052253552.1"/>
</dbReference>
<dbReference type="InterPro" id="IPR046960">
    <property type="entry name" value="PPR_At4g14850-like_plant"/>
</dbReference>
<dbReference type="GeneID" id="107460802"/>
<dbReference type="KEGG" id="adu:107460802"/>
<dbReference type="RefSeq" id="XP_052109509.1">
    <property type="nucleotide sequence ID" value="XM_052253549.1"/>
</dbReference>
<dbReference type="RefSeq" id="XP_052109508.1">
    <property type="nucleotide sequence ID" value="XM_052253548.1"/>
</dbReference>
<dbReference type="InterPro" id="IPR011990">
    <property type="entry name" value="TPR-like_helical_dom_sf"/>
</dbReference>
<dbReference type="GO" id="GO:0009451">
    <property type="term" value="P:RNA modification"/>
    <property type="evidence" value="ECO:0007669"/>
    <property type="project" value="InterPro"/>
</dbReference>
<evidence type="ECO:0000256" key="1">
    <source>
        <dbReference type="ARBA" id="ARBA00022737"/>
    </source>
</evidence>
<proteinExistence type="predicted"/>
<dbReference type="InterPro" id="IPR046848">
    <property type="entry name" value="E_motif"/>
</dbReference>
<dbReference type="OrthoDB" id="185373at2759"/>
<dbReference type="FunFam" id="1.25.40.10:FF:002091">
    <property type="entry name" value="Pentatricopeptide repeat-containing protein At4g08210"/>
    <property type="match status" value="1"/>
</dbReference>
<dbReference type="FunFam" id="1.25.40.10:FF:000381">
    <property type="entry name" value="Pentatricopeptide repeat-containing protein"/>
    <property type="match status" value="1"/>
</dbReference>
<dbReference type="PANTHER" id="PTHR24015">
    <property type="entry name" value="OS07G0578800 PROTEIN-RELATED"/>
    <property type="match status" value="1"/>
</dbReference>
<feature type="repeat" description="PPR" evidence="2">
    <location>
        <begin position="508"/>
        <end position="542"/>
    </location>
</feature>
<feature type="repeat" description="PPR" evidence="2">
    <location>
        <begin position="170"/>
        <end position="204"/>
    </location>
</feature>
<dbReference type="FunFam" id="1.25.40.10:FF:000442">
    <property type="entry name" value="Pentatricopeptide repeat-containing protein At3g49710"/>
    <property type="match status" value="1"/>
</dbReference>
<accession>A0A6P5MN17</accession>
<dbReference type="PROSITE" id="PS51375">
    <property type="entry name" value="PPR"/>
    <property type="match status" value="4"/>
</dbReference>
<keyword evidence="3" id="KW-1185">Reference proteome</keyword>
<dbReference type="Pfam" id="PF13041">
    <property type="entry name" value="PPR_2"/>
    <property type="match status" value="2"/>
</dbReference>
<keyword evidence="1" id="KW-0677">Repeat</keyword>
<dbReference type="FunFam" id="1.25.40.10:FF:000285">
    <property type="entry name" value="Pentatricopeptide repeat-containing protein, chloroplastic"/>
    <property type="match status" value="1"/>
</dbReference>